<dbReference type="AlphaFoldDB" id="A0AAT9GS51"/>
<accession>A0AAT9GS51</accession>
<feature type="transmembrane region" description="Helical" evidence="1">
    <location>
        <begin position="226"/>
        <end position="244"/>
    </location>
</feature>
<evidence type="ECO:0000313" key="2">
    <source>
        <dbReference type="EMBL" id="BFH73739.1"/>
    </source>
</evidence>
<feature type="transmembrane region" description="Helical" evidence="1">
    <location>
        <begin position="356"/>
        <end position="374"/>
    </location>
</feature>
<dbReference type="KEGG" id="sjv:SJAV_16830"/>
<feature type="transmembrane region" description="Helical" evidence="1">
    <location>
        <begin position="304"/>
        <end position="322"/>
    </location>
</feature>
<feature type="transmembrane region" description="Helical" evidence="1">
    <location>
        <begin position="256"/>
        <end position="273"/>
    </location>
</feature>
<name>A0AAT9GS51_9CREN</name>
<feature type="transmembrane region" description="Helical" evidence="1">
    <location>
        <begin position="109"/>
        <end position="128"/>
    </location>
</feature>
<feature type="transmembrane region" description="Helical" evidence="1">
    <location>
        <begin position="6"/>
        <end position="30"/>
    </location>
</feature>
<dbReference type="EMBL" id="AP031322">
    <property type="protein sequence ID" value="BFH73739.1"/>
    <property type="molecule type" value="Genomic_DNA"/>
</dbReference>
<feature type="transmembrane region" description="Helical" evidence="1">
    <location>
        <begin position="167"/>
        <end position="189"/>
    </location>
</feature>
<keyword evidence="1" id="KW-0812">Transmembrane</keyword>
<keyword evidence="1" id="KW-1133">Transmembrane helix</keyword>
<protein>
    <recommendedName>
        <fullName evidence="3">Transporter</fullName>
    </recommendedName>
</protein>
<evidence type="ECO:0008006" key="3">
    <source>
        <dbReference type="Google" id="ProtNLM"/>
    </source>
</evidence>
<evidence type="ECO:0000256" key="1">
    <source>
        <dbReference type="SAM" id="Phobius"/>
    </source>
</evidence>
<feature type="transmembrane region" description="Helical" evidence="1">
    <location>
        <begin position="51"/>
        <end position="73"/>
    </location>
</feature>
<sequence length="382" mass="42606">MFNYASEFIIIIINIVWKFKFSLYTSYTYVKMLKLKLEDINMTTKMMEQKSNAIESFLAYTLPTYILVLPTFVINQLNLPTWIAFTIASIPFSGRIAGALIYQYLLKILGSRIVIYLSFSSLGILSATDGIFHNAIYLLISRFLIGVFFGISTSIAINEALLTRSKFITSLTMSGWAVGWMGGSIAYALLHYWELIAISGLITLPFTLTYKSNIKTSNVRYQFPPLLAILTYFLAFEPAFALTLAPYVLEKLGDDVLVYMIISYSLSIPIYLLGAKLERFLSMLLVGIIVSGILFFYFNISEALFIFTALGLGINAIAPTIAQRYGANPLNAGIALNIAAIGGTIIPIVFSNSIKSISILTLITMIILLFLERARKEEKITI</sequence>
<reference evidence="2" key="1">
    <citation type="submission" date="2024-03" db="EMBL/GenBank/DDBJ databases">
        <title>Complete genome sequence of Sulfurisphaera javensis strain KD-1.</title>
        <authorList>
            <person name="Sakai H."/>
            <person name="Nur N."/>
            <person name="Suwanto A."/>
            <person name="Kurosawa N."/>
        </authorList>
    </citation>
    <scope>NUCLEOTIDE SEQUENCE</scope>
    <source>
        <strain evidence="2">KD-1</strain>
    </source>
</reference>
<proteinExistence type="predicted"/>
<feature type="transmembrane region" description="Helical" evidence="1">
    <location>
        <begin position="195"/>
        <end position="214"/>
    </location>
</feature>
<gene>
    <name evidence="2" type="ORF">SJAV_16830</name>
</gene>
<feature type="transmembrane region" description="Helical" evidence="1">
    <location>
        <begin position="334"/>
        <end position="350"/>
    </location>
</feature>
<dbReference type="InterPro" id="IPR036259">
    <property type="entry name" value="MFS_trans_sf"/>
</dbReference>
<organism evidence="2">
    <name type="scientific">Sulfurisphaera javensis</name>
    <dbReference type="NCBI Taxonomy" id="2049879"/>
    <lineage>
        <taxon>Archaea</taxon>
        <taxon>Thermoproteota</taxon>
        <taxon>Thermoprotei</taxon>
        <taxon>Sulfolobales</taxon>
        <taxon>Sulfolobaceae</taxon>
        <taxon>Sulfurisphaera</taxon>
    </lineage>
</organism>
<keyword evidence="1" id="KW-0472">Membrane</keyword>
<feature type="transmembrane region" description="Helical" evidence="1">
    <location>
        <begin position="79"/>
        <end position="102"/>
    </location>
</feature>
<dbReference type="SUPFAM" id="SSF103473">
    <property type="entry name" value="MFS general substrate transporter"/>
    <property type="match status" value="1"/>
</dbReference>
<feature type="transmembrane region" description="Helical" evidence="1">
    <location>
        <begin position="280"/>
        <end position="298"/>
    </location>
</feature>
<feature type="transmembrane region" description="Helical" evidence="1">
    <location>
        <begin position="134"/>
        <end position="155"/>
    </location>
</feature>